<gene>
    <name evidence="6" type="ORF">WA1_28970</name>
</gene>
<comment type="caution">
    <text evidence="6">The sequence shown here is derived from an EMBL/GenBank/DDBJ whole genome shotgun (WGS) entry which is preliminary data.</text>
</comment>
<evidence type="ECO:0000313" key="7">
    <source>
        <dbReference type="Proteomes" id="UP000076925"/>
    </source>
</evidence>
<dbReference type="InterPro" id="IPR004294">
    <property type="entry name" value="Carotenoid_Oase"/>
</dbReference>
<feature type="binding site" evidence="5">
    <location>
        <position position="118"/>
    </location>
    <ligand>
        <name>Fe cation</name>
        <dbReference type="ChEBI" id="CHEBI:24875"/>
        <note>catalytic</note>
    </ligand>
</feature>
<comment type="similarity">
    <text evidence="1">Belongs to the carotenoid oxygenase family.</text>
</comment>
<dbReference type="AlphaFoldDB" id="A0A139X5T0"/>
<keyword evidence="4 5" id="KW-0408">Iron</keyword>
<evidence type="ECO:0000256" key="5">
    <source>
        <dbReference type="PIRSR" id="PIRSR604294-1"/>
    </source>
</evidence>
<keyword evidence="3" id="KW-0560">Oxidoreductase</keyword>
<dbReference type="EMBL" id="ANNX02000031">
    <property type="protein sequence ID" value="KYC39993.1"/>
    <property type="molecule type" value="Genomic_DNA"/>
</dbReference>
<evidence type="ECO:0000313" key="6">
    <source>
        <dbReference type="EMBL" id="KYC39993.1"/>
    </source>
</evidence>
<evidence type="ECO:0000256" key="4">
    <source>
        <dbReference type="ARBA" id="ARBA00023004"/>
    </source>
</evidence>
<dbReference type="GO" id="GO:0016121">
    <property type="term" value="P:carotene catabolic process"/>
    <property type="evidence" value="ECO:0007669"/>
    <property type="project" value="TreeGrafter"/>
</dbReference>
<dbReference type="GO" id="GO:0046872">
    <property type="term" value="F:metal ion binding"/>
    <property type="evidence" value="ECO:0007669"/>
    <property type="project" value="UniProtKB-KW"/>
</dbReference>
<evidence type="ECO:0000256" key="3">
    <source>
        <dbReference type="ARBA" id="ARBA00023002"/>
    </source>
</evidence>
<dbReference type="PANTHER" id="PTHR10543">
    <property type="entry name" value="BETA-CAROTENE DIOXYGENASE"/>
    <property type="match status" value="1"/>
</dbReference>
<dbReference type="GO" id="GO:0010436">
    <property type="term" value="F:carotenoid dioxygenase activity"/>
    <property type="evidence" value="ECO:0007669"/>
    <property type="project" value="TreeGrafter"/>
</dbReference>
<keyword evidence="2 5" id="KW-0479">Metal-binding</keyword>
<evidence type="ECO:0000256" key="2">
    <source>
        <dbReference type="ARBA" id="ARBA00022723"/>
    </source>
</evidence>
<evidence type="ECO:0000256" key="1">
    <source>
        <dbReference type="ARBA" id="ARBA00006787"/>
    </source>
</evidence>
<organism evidence="6 7">
    <name type="scientific">Scytonema hofmannii PCC 7110</name>
    <dbReference type="NCBI Taxonomy" id="128403"/>
    <lineage>
        <taxon>Bacteria</taxon>
        <taxon>Bacillati</taxon>
        <taxon>Cyanobacteriota</taxon>
        <taxon>Cyanophyceae</taxon>
        <taxon>Nostocales</taxon>
        <taxon>Scytonemataceae</taxon>
        <taxon>Scytonema</taxon>
    </lineage>
</organism>
<name>A0A139X5T0_9CYAN</name>
<dbReference type="Proteomes" id="UP000076925">
    <property type="component" value="Unassembled WGS sequence"/>
</dbReference>
<proteinExistence type="inferred from homology"/>
<accession>A0A139X5T0</accession>
<sequence length="135" mass="15021">MQSKKSITSLFLFTLSQMNWRTKSNSSIMTLPSAAICTLYDLEVGTAQSKYFGCGRFGGECVFAPRPNGKAEDDGWVLTYIHDAVEKRSELLVLDAQNIIAEPVARVILPQRVPFGFHCAWVCSEELATAKTRRS</sequence>
<comment type="cofactor">
    <cofactor evidence="5">
        <name>Fe(2+)</name>
        <dbReference type="ChEBI" id="CHEBI:29033"/>
    </cofactor>
    <text evidence="5">Binds 1 Fe(2+) ion per subunit.</text>
</comment>
<reference evidence="6 7" key="1">
    <citation type="journal article" date="2013" name="Genome Biol. Evol.">
        <title>Genomes of Stigonematalean cyanobacteria (subsection V) and the evolution of oxygenic photosynthesis from prokaryotes to plastids.</title>
        <authorList>
            <person name="Dagan T."/>
            <person name="Roettger M."/>
            <person name="Stucken K."/>
            <person name="Landan G."/>
            <person name="Koch R."/>
            <person name="Major P."/>
            <person name="Gould S.B."/>
            <person name="Goremykin V.V."/>
            <person name="Rippka R."/>
            <person name="Tandeau de Marsac N."/>
            <person name="Gugger M."/>
            <person name="Lockhart P.J."/>
            <person name="Allen J.F."/>
            <person name="Brune I."/>
            <person name="Maus I."/>
            <person name="Puhler A."/>
            <person name="Martin W.F."/>
        </authorList>
    </citation>
    <scope>NUCLEOTIDE SEQUENCE [LARGE SCALE GENOMIC DNA]</scope>
    <source>
        <strain evidence="6 7">PCC 7110</strain>
    </source>
</reference>
<keyword evidence="7" id="KW-1185">Reference proteome</keyword>
<dbReference type="STRING" id="128403.WA1_28970"/>
<dbReference type="PANTHER" id="PTHR10543:SF89">
    <property type="entry name" value="CAROTENOID 9,10(9',10')-CLEAVAGE DIOXYGENASE 1"/>
    <property type="match status" value="1"/>
</dbReference>
<protein>
    <submittedName>
        <fullName evidence="6">Uncharacterized protein</fullName>
    </submittedName>
</protein>
<dbReference type="Pfam" id="PF03055">
    <property type="entry name" value="RPE65"/>
    <property type="match status" value="1"/>
</dbReference>